<sequence>SMRRPPQLNVAQLNQKKMRELYHKDLLQLAHEKKLERIRQLEVMWDAEKRVDQKRLTRLLKDEEYERQMEEAIQKAEENKKLKEQQLEQEERLATELARLNYEKLKDEKMRQQIRENSLELRELEKKLKSAYMNKERAAQIAEKEAIRYEKMKRDAEISQKMKEEQERVIMEESSAELRRNKEKILYQQELEKQLEEQEKKKQDAYEEFLKEKLMIDEIVRKIYEEDQMERQLKLEKMRATQRYIEEFKNEQAIWKRKKREEMEEENRKIMEFANMQQQREEDRMAKAQLPKTLKSYKISDVSFKNAEMEKRIRQRLELRQTYEAQLAFRKIVLQALQEEEEAFRQKMLAKFAEDDRIEQMNAQKRRMKQLEHRKAVEKLIEERHKQFLADKERELEERQLEDRRQGNIYAIVEEERQKLLKEHATKLLGYLPRGILRDEDDVNMLGEEFRKAYQKRKEDVYSEDN</sequence>
<evidence type="ECO:0000256" key="3">
    <source>
        <dbReference type="ARBA" id="ARBA00009158"/>
    </source>
</evidence>
<evidence type="ECO:0000256" key="7">
    <source>
        <dbReference type="ARBA" id="ARBA00023054"/>
    </source>
</evidence>
<dbReference type="GO" id="GO:0005829">
    <property type="term" value="C:cytosol"/>
    <property type="evidence" value="ECO:0007669"/>
    <property type="project" value="Ensembl"/>
</dbReference>
<proteinExistence type="inferred from homology"/>
<evidence type="ECO:0000256" key="13">
    <source>
        <dbReference type="ARBA" id="ARBA00046114"/>
    </source>
</evidence>
<keyword evidence="8" id="KW-0969">Cilium</keyword>
<reference evidence="16" key="1">
    <citation type="submission" date="2025-08" db="UniProtKB">
        <authorList>
            <consortium name="Ensembl"/>
        </authorList>
    </citation>
    <scope>IDENTIFICATION</scope>
</reference>
<dbReference type="GO" id="GO:0070986">
    <property type="term" value="P:left/right axis specification"/>
    <property type="evidence" value="ECO:0007669"/>
    <property type="project" value="Ensembl"/>
</dbReference>
<feature type="domain" description="Trichohyalin-plectin-homology" evidence="15">
    <location>
        <begin position="307"/>
        <end position="434"/>
    </location>
</feature>
<dbReference type="GO" id="GO:0036126">
    <property type="term" value="C:sperm flagellum"/>
    <property type="evidence" value="ECO:0007669"/>
    <property type="project" value="Ensembl"/>
</dbReference>
<feature type="coiled-coil region" evidence="14">
    <location>
        <begin position="245"/>
        <end position="276"/>
    </location>
</feature>
<keyword evidence="5" id="KW-0963">Cytoplasm</keyword>
<dbReference type="GO" id="GO:0005882">
    <property type="term" value="C:intermediate filament"/>
    <property type="evidence" value="ECO:0007669"/>
    <property type="project" value="Ensembl"/>
</dbReference>
<dbReference type="InterPro" id="IPR026504">
    <property type="entry name" value="MNS1"/>
</dbReference>
<evidence type="ECO:0000256" key="12">
    <source>
        <dbReference type="ARBA" id="ARBA00023273"/>
    </source>
</evidence>
<dbReference type="AlphaFoldDB" id="A0A8C0JCG3"/>
<feature type="domain" description="Trichohyalin-plectin-homology" evidence="15">
    <location>
        <begin position="114"/>
        <end position="290"/>
    </location>
</feature>
<evidence type="ECO:0000256" key="5">
    <source>
        <dbReference type="ARBA" id="ARBA00022490"/>
    </source>
</evidence>
<dbReference type="OMA" id="QIRNQMV"/>
<dbReference type="GO" id="GO:0160111">
    <property type="term" value="C:axonemal A tubule inner sheath"/>
    <property type="evidence" value="ECO:0007669"/>
    <property type="project" value="Ensembl"/>
</dbReference>
<dbReference type="GO" id="GO:0051321">
    <property type="term" value="P:meiotic cell cycle"/>
    <property type="evidence" value="ECO:0007669"/>
    <property type="project" value="UniProtKB-KW"/>
</dbReference>
<evidence type="ECO:0000256" key="14">
    <source>
        <dbReference type="SAM" id="Coils"/>
    </source>
</evidence>
<dbReference type="Proteomes" id="UP000694404">
    <property type="component" value="Unplaced"/>
</dbReference>
<feature type="coiled-coil region" evidence="14">
    <location>
        <begin position="59"/>
        <end position="212"/>
    </location>
</feature>
<dbReference type="PANTHER" id="PTHR19265:SF0">
    <property type="entry name" value="MEIOSIS-SPECIFIC NUCLEAR STRUCTURAL PROTEIN 1"/>
    <property type="match status" value="1"/>
</dbReference>
<comment type="similarity">
    <text evidence="3">Belongs to the MNS1 family.</text>
</comment>
<dbReference type="Ensembl" id="ENSCABT00000033149.1">
    <property type="protein sequence ID" value="ENSCABP00000030249.1"/>
    <property type="gene ID" value="ENSCABG00000022140.1"/>
</dbReference>
<name>A0A8C0JCG3_CHEAB</name>
<dbReference type="GO" id="GO:0007288">
    <property type="term" value="P:sperm axoneme assembly"/>
    <property type="evidence" value="ECO:0007669"/>
    <property type="project" value="Ensembl"/>
</dbReference>
<dbReference type="PANTHER" id="PTHR19265">
    <property type="entry name" value="MEIOSIS-SPECIFIC NUCLEAR STRUCTURAL PROTEIN 1"/>
    <property type="match status" value="1"/>
</dbReference>
<evidence type="ECO:0000256" key="6">
    <source>
        <dbReference type="ARBA" id="ARBA00022846"/>
    </source>
</evidence>
<evidence type="ECO:0000313" key="17">
    <source>
        <dbReference type="Proteomes" id="UP000694404"/>
    </source>
</evidence>
<evidence type="ECO:0000313" key="16">
    <source>
        <dbReference type="Ensembl" id="ENSCABP00000030249.1"/>
    </source>
</evidence>
<protein>
    <recommendedName>
        <fullName evidence="4">Meiosis-specific nuclear structural protein 1</fullName>
    </recommendedName>
</protein>
<dbReference type="GO" id="GO:0042802">
    <property type="term" value="F:identical protein binding"/>
    <property type="evidence" value="ECO:0007669"/>
    <property type="project" value="Ensembl"/>
</dbReference>
<dbReference type="GO" id="GO:0016607">
    <property type="term" value="C:nuclear speck"/>
    <property type="evidence" value="ECO:0007669"/>
    <property type="project" value="Ensembl"/>
</dbReference>
<keyword evidence="12" id="KW-0966">Cell projection</keyword>
<comment type="function">
    <text evidence="13">Microtubule inner protein (MIP) part of the dynein-decorated doublet microtubules (DMTs) in cilia axoneme, which is required for motile cilia beating. May play a role in the control of meiotic division and germ cell differentiation through regulation of pairing and recombination during meiosis. Required for sperm flagella assembly. May play a role in the assembly and function of the outer dynein arm-docking complex (ODA-DC). ODA-DC mediates outer dynein arms (ODA) binding onto the axonemal doublet microtubules.</text>
</comment>
<dbReference type="GO" id="GO:0036064">
    <property type="term" value="C:ciliary basal body"/>
    <property type="evidence" value="ECO:0007669"/>
    <property type="project" value="Ensembl"/>
</dbReference>
<evidence type="ECO:0000256" key="9">
    <source>
        <dbReference type="ARBA" id="ARBA00023212"/>
    </source>
</evidence>
<keyword evidence="10" id="KW-0539">Nucleus</keyword>
<evidence type="ECO:0000256" key="4">
    <source>
        <dbReference type="ARBA" id="ARBA00014813"/>
    </source>
</evidence>
<gene>
    <name evidence="16" type="primary">MNS1</name>
</gene>
<accession>A0A8C0JCG3</accession>
<evidence type="ECO:0000256" key="2">
    <source>
        <dbReference type="ARBA" id="ARBA00004611"/>
    </source>
</evidence>
<keyword evidence="7 14" id="KW-0175">Coiled coil</keyword>
<dbReference type="GO" id="GO:0045724">
    <property type="term" value="P:positive regulation of cilium assembly"/>
    <property type="evidence" value="ECO:0007669"/>
    <property type="project" value="Ensembl"/>
</dbReference>
<evidence type="ECO:0000256" key="8">
    <source>
        <dbReference type="ARBA" id="ARBA00023069"/>
    </source>
</evidence>
<dbReference type="GeneTree" id="ENSGT00730000111210"/>
<reference evidence="16" key="2">
    <citation type="submission" date="2025-09" db="UniProtKB">
        <authorList>
            <consortium name="Ensembl"/>
        </authorList>
    </citation>
    <scope>IDENTIFICATION</scope>
</reference>
<organism evidence="16 17">
    <name type="scientific">Chelonoidis abingdonii</name>
    <name type="common">Abingdon island giant tortoise</name>
    <name type="synonym">Testudo abingdonii</name>
    <dbReference type="NCBI Taxonomy" id="106734"/>
    <lineage>
        <taxon>Eukaryota</taxon>
        <taxon>Metazoa</taxon>
        <taxon>Chordata</taxon>
        <taxon>Craniata</taxon>
        <taxon>Vertebrata</taxon>
        <taxon>Euteleostomi</taxon>
        <taxon>Archelosauria</taxon>
        <taxon>Testudinata</taxon>
        <taxon>Testudines</taxon>
        <taxon>Cryptodira</taxon>
        <taxon>Durocryptodira</taxon>
        <taxon>Testudinoidea</taxon>
        <taxon>Testudinidae</taxon>
        <taxon>Chelonoidis</taxon>
    </lineage>
</organism>
<dbReference type="GO" id="GO:0005635">
    <property type="term" value="C:nuclear envelope"/>
    <property type="evidence" value="ECO:0007669"/>
    <property type="project" value="Ensembl"/>
</dbReference>
<comment type="subcellular location">
    <subcellularLocation>
        <location evidence="2">Cytoplasm</location>
        <location evidence="2">Cytoskeleton</location>
        <location evidence="2">Flagellum axoneme</location>
    </subcellularLocation>
    <subcellularLocation>
        <location evidence="1">Nucleus</location>
    </subcellularLocation>
</comment>
<keyword evidence="6" id="KW-0282">Flagellum</keyword>
<evidence type="ECO:0000256" key="10">
    <source>
        <dbReference type="ARBA" id="ARBA00023242"/>
    </source>
</evidence>
<evidence type="ECO:0000259" key="15">
    <source>
        <dbReference type="Pfam" id="PF13868"/>
    </source>
</evidence>
<evidence type="ECO:0000256" key="11">
    <source>
        <dbReference type="ARBA" id="ARBA00023254"/>
    </source>
</evidence>
<evidence type="ECO:0000256" key="1">
    <source>
        <dbReference type="ARBA" id="ARBA00004123"/>
    </source>
</evidence>
<keyword evidence="9" id="KW-0206">Cytoskeleton</keyword>
<keyword evidence="11" id="KW-0469">Meiosis</keyword>
<dbReference type="Pfam" id="PF13868">
    <property type="entry name" value="TPH"/>
    <property type="match status" value="2"/>
</dbReference>
<keyword evidence="17" id="KW-1185">Reference proteome</keyword>
<dbReference type="InterPro" id="IPR043597">
    <property type="entry name" value="TPH_dom"/>
</dbReference>